<dbReference type="Proteomes" id="UP000240987">
    <property type="component" value="Unassembled WGS sequence"/>
</dbReference>
<dbReference type="OrthoDB" id="5916363at2"/>
<sequence>MNSCKIKLLTMLLVAIMLISWDVFALPCNPYSEAQLASFSDDEKQVYLRSCSTLSVSNDDDLLLETQAEPNIDWQIDKTPSSGEFWDDWSEDMAVDSPFLVQQNESTFYGLGVWLPSQYDDMDLDNFADAQDWIKSHGLQMSFGIGGEDAKSPRFRFDYRWHDEDLSDVFLQLEIPFQ</sequence>
<keyword evidence="2" id="KW-1185">Reference proteome</keyword>
<comment type="caution">
    <text evidence="1">The sequence shown here is derived from an EMBL/GenBank/DDBJ whole genome shotgun (WGS) entry which is preliminary data.</text>
</comment>
<evidence type="ECO:0000313" key="2">
    <source>
        <dbReference type="Proteomes" id="UP000240987"/>
    </source>
</evidence>
<accession>A0A2T3J7Z2</accession>
<organism evidence="1 2">
    <name type="scientific">Photobacterium frigidiphilum</name>
    <dbReference type="NCBI Taxonomy" id="264736"/>
    <lineage>
        <taxon>Bacteria</taxon>
        <taxon>Pseudomonadati</taxon>
        <taxon>Pseudomonadota</taxon>
        <taxon>Gammaproteobacteria</taxon>
        <taxon>Vibrionales</taxon>
        <taxon>Vibrionaceae</taxon>
        <taxon>Photobacterium</taxon>
    </lineage>
</organism>
<proteinExistence type="predicted"/>
<name>A0A2T3J7Z2_9GAMM</name>
<evidence type="ECO:0000313" key="1">
    <source>
        <dbReference type="EMBL" id="PSU44893.1"/>
    </source>
</evidence>
<protein>
    <submittedName>
        <fullName evidence="1">Uncharacterized protein</fullName>
    </submittedName>
</protein>
<dbReference type="EMBL" id="PYMJ01000040">
    <property type="protein sequence ID" value="PSU44893.1"/>
    <property type="molecule type" value="Genomic_DNA"/>
</dbReference>
<dbReference type="RefSeq" id="WP_107245232.1">
    <property type="nucleotide sequence ID" value="NZ_PYMJ01000040.1"/>
</dbReference>
<reference evidence="1 2" key="1">
    <citation type="submission" date="2018-01" db="EMBL/GenBank/DDBJ databases">
        <title>Whole genome sequencing of Histamine producing bacteria.</title>
        <authorList>
            <person name="Butler K."/>
        </authorList>
    </citation>
    <scope>NUCLEOTIDE SEQUENCE [LARGE SCALE GENOMIC DNA]</scope>
    <source>
        <strain evidence="1 2">JCM 12947</strain>
    </source>
</reference>
<dbReference type="AlphaFoldDB" id="A0A2T3J7Z2"/>
<gene>
    <name evidence="1" type="ORF">C9J12_25280</name>
</gene>